<dbReference type="AlphaFoldDB" id="A0AAV1KDM5"/>
<evidence type="ECO:0000256" key="2">
    <source>
        <dbReference type="ARBA" id="ARBA00022771"/>
    </source>
</evidence>
<keyword evidence="4 5" id="KW-0238">DNA-binding</keyword>
<gene>
    <name evidence="7" type="ORF">PARMNEM_LOCUS2254</name>
</gene>
<dbReference type="Proteomes" id="UP001314205">
    <property type="component" value="Unassembled WGS sequence"/>
</dbReference>
<dbReference type="InterPro" id="IPR006612">
    <property type="entry name" value="THAP_Znf"/>
</dbReference>
<dbReference type="InterPro" id="IPR038441">
    <property type="entry name" value="THAP_Znf_sf"/>
</dbReference>
<reference evidence="7 8" key="1">
    <citation type="submission" date="2023-11" db="EMBL/GenBank/DDBJ databases">
        <authorList>
            <person name="Hedman E."/>
            <person name="Englund M."/>
            <person name="Stromberg M."/>
            <person name="Nyberg Akerstrom W."/>
            <person name="Nylinder S."/>
            <person name="Jareborg N."/>
            <person name="Kallberg Y."/>
            <person name="Kronander E."/>
        </authorList>
    </citation>
    <scope>NUCLEOTIDE SEQUENCE [LARGE SCALE GENOMIC DNA]</scope>
</reference>
<dbReference type="SMART" id="SM00980">
    <property type="entry name" value="THAP"/>
    <property type="match status" value="1"/>
</dbReference>
<feature type="domain" description="THAP-type" evidence="6">
    <location>
        <begin position="1"/>
        <end position="82"/>
    </location>
</feature>
<keyword evidence="1" id="KW-0479">Metal-binding</keyword>
<organism evidence="7 8">
    <name type="scientific">Parnassius mnemosyne</name>
    <name type="common">clouded apollo</name>
    <dbReference type="NCBI Taxonomy" id="213953"/>
    <lineage>
        <taxon>Eukaryota</taxon>
        <taxon>Metazoa</taxon>
        <taxon>Ecdysozoa</taxon>
        <taxon>Arthropoda</taxon>
        <taxon>Hexapoda</taxon>
        <taxon>Insecta</taxon>
        <taxon>Pterygota</taxon>
        <taxon>Neoptera</taxon>
        <taxon>Endopterygota</taxon>
        <taxon>Lepidoptera</taxon>
        <taxon>Glossata</taxon>
        <taxon>Ditrysia</taxon>
        <taxon>Papilionoidea</taxon>
        <taxon>Papilionidae</taxon>
        <taxon>Parnassiinae</taxon>
        <taxon>Parnassini</taxon>
        <taxon>Parnassius</taxon>
        <taxon>Driopa</taxon>
    </lineage>
</organism>
<proteinExistence type="predicted"/>
<evidence type="ECO:0000313" key="7">
    <source>
        <dbReference type="EMBL" id="CAK1580459.1"/>
    </source>
</evidence>
<dbReference type="GO" id="GO:0003677">
    <property type="term" value="F:DNA binding"/>
    <property type="evidence" value="ECO:0007669"/>
    <property type="project" value="UniProtKB-UniRule"/>
</dbReference>
<sequence length="184" mass="21111">MAPIKCCVVGCNSTNKTHRLYNLPKDDKLRALWLSFLVPVNSELLGLSKDQLVNKRVCQKHFDKYQLDEKGNRLKDGYPCLFSTEEIEHGVPLSGDHLCDHNYSKKQDIEEIVEDAGVVQEHPVDHLYSRTATSPPASLFLNADFITFNIFESSEIPSPTTLKNHHITYRLTPWEIRIIETYLI</sequence>
<evidence type="ECO:0000256" key="3">
    <source>
        <dbReference type="ARBA" id="ARBA00022833"/>
    </source>
</evidence>
<dbReference type="Pfam" id="PF05485">
    <property type="entry name" value="THAP"/>
    <property type="match status" value="1"/>
</dbReference>
<evidence type="ECO:0000259" key="6">
    <source>
        <dbReference type="PROSITE" id="PS50950"/>
    </source>
</evidence>
<dbReference type="Gene3D" id="6.20.210.20">
    <property type="entry name" value="THAP domain"/>
    <property type="match status" value="1"/>
</dbReference>
<evidence type="ECO:0000313" key="8">
    <source>
        <dbReference type="Proteomes" id="UP001314205"/>
    </source>
</evidence>
<keyword evidence="8" id="KW-1185">Reference proteome</keyword>
<comment type="caution">
    <text evidence="7">The sequence shown here is derived from an EMBL/GenBank/DDBJ whole genome shotgun (WGS) entry which is preliminary data.</text>
</comment>
<protein>
    <recommendedName>
        <fullName evidence="6">THAP-type domain-containing protein</fullName>
    </recommendedName>
</protein>
<keyword evidence="2 5" id="KW-0863">Zinc-finger</keyword>
<keyword evidence="3" id="KW-0862">Zinc</keyword>
<evidence type="ECO:0000256" key="4">
    <source>
        <dbReference type="ARBA" id="ARBA00023125"/>
    </source>
</evidence>
<dbReference type="GO" id="GO:0008270">
    <property type="term" value="F:zinc ion binding"/>
    <property type="evidence" value="ECO:0007669"/>
    <property type="project" value="UniProtKB-KW"/>
</dbReference>
<name>A0AAV1KDM5_9NEOP</name>
<evidence type="ECO:0000256" key="1">
    <source>
        <dbReference type="ARBA" id="ARBA00022723"/>
    </source>
</evidence>
<dbReference type="PROSITE" id="PS50950">
    <property type="entry name" value="ZF_THAP"/>
    <property type="match status" value="1"/>
</dbReference>
<dbReference type="EMBL" id="CAVLGL010000013">
    <property type="protein sequence ID" value="CAK1580459.1"/>
    <property type="molecule type" value="Genomic_DNA"/>
</dbReference>
<dbReference type="SUPFAM" id="SSF57716">
    <property type="entry name" value="Glucocorticoid receptor-like (DNA-binding domain)"/>
    <property type="match status" value="1"/>
</dbReference>
<accession>A0AAV1KDM5</accession>
<evidence type="ECO:0000256" key="5">
    <source>
        <dbReference type="PROSITE-ProRule" id="PRU00309"/>
    </source>
</evidence>